<evidence type="ECO:0000313" key="5">
    <source>
        <dbReference type="EMBL" id="CAF4355062.1"/>
    </source>
</evidence>
<evidence type="ECO:0000256" key="1">
    <source>
        <dbReference type="SAM" id="Phobius"/>
    </source>
</evidence>
<dbReference type="EMBL" id="CAJOBO010002739">
    <property type="protein sequence ID" value="CAF4465936.1"/>
    <property type="molecule type" value="Genomic_DNA"/>
</dbReference>
<sequence length="355" mass="41164">MKFCKLYSWRTFVYLSTTTIIVVIHRLISDPKNLHVNENVPANRAMVSVEYNSMTTNRITPRKITERCRPYSIRDSRPFFEREPKQMNLPRRFSNHSRYGLLRTLKSLRLVVVACAHNVAKEIPQFRSHVEQIIHLFHSSSRILIFESDSTDNTLASLHQWTTAQVYTGGRLEPTIPARSERIAYCRNTLLHKARMLEPDYLLTLDMDIFVGSLSAFQTNFDYDMKEWSVMTANVGGSYYDIWALRTLSELNLNYDVWQRVWALIRGSSKYCGESVIDQVIGIHQKPIPTSHDLLEVRSAFSGAGLYKMSSIQNCQYSGENSTCEHVPFHLCIREKNRGRIFINPSFRIDHTNDT</sequence>
<dbReference type="EMBL" id="CAJNYD010002894">
    <property type="protein sequence ID" value="CAF3449267.1"/>
    <property type="molecule type" value="Genomic_DNA"/>
</dbReference>
<evidence type="ECO:0000313" key="9">
    <source>
        <dbReference type="Proteomes" id="UP000663873"/>
    </source>
</evidence>
<evidence type="ECO:0000313" key="3">
    <source>
        <dbReference type="EMBL" id="CAF3449267.1"/>
    </source>
</evidence>
<dbReference type="Proteomes" id="UP000663873">
    <property type="component" value="Unassembled WGS sequence"/>
</dbReference>
<dbReference type="Proteomes" id="UP000663838">
    <property type="component" value="Unassembled WGS sequence"/>
</dbReference>
<evidence type="ECO:0000313" key="2">
    <source>
        <dbReference type="EMBL" id="CAF3413307.1"/>
    </source>
</evidence>
<dbReference type="Proteomes" id="UP000663865">
    <property type="component" value="Unassembled WGS sequence"/>
</dbReference>
<dbReference type="EMBL" id="CAJNYV010004475">
    <property type="protein sequence ID" value="CAF3673291.1"/>
    <property type="molecule type" value="Genomic_DNA"/>
</dbReference>
<evidence type="ECO:0000313" key="7">
    <source>
        <dbReference type="EMBL" id="CAF4829725.1"/>
    </source>
</evidence>
<organism evidence="2 8">
    <name type="scientific">Rotaria socialis</name>
    <dbReference type="NCBI Taxonomy" id="392032"/>
    <lineage>
        <taxon>Eukaryota</taxon>
        <taxon>Metazoa</taxon>
        <taxon>Spiralia</taxon>
        <taxon>Gnathifera</taxon>
        <taxon>Rotifera</taxon>
        <taxon>Eurotatoria</taxon>
        <taxon>Bdelloidea</taxon>
        <taxon>Philodinida</taxon>
        <taxon>Philodinidae</taxon>
        <taxon>Rotaria</taxon>
    </lineage>
</organism>
<dbReference type="OrthoDB" id="9993835at2759"/>
<keyword evidence="1" id="KW-0812">Transmembrane</keyword>
<reference evidence="2" key="1">
    <citation type="submission" date="2021-02" db="EMBL/GenBank/DDBJ databases">
        <authorList>
            <person name="Nowell W R."/>
        </authorList>
    </citation>
    <scope>NUCLEOTIDE SEQUENCE</scope>
</reference>
<protein>
    <submittedName>
        <fullName evidence="2">Uncharacterized protein</fullName>
    </submittedName>
</protein>
<dbReference type="Proteomes" id="UP000663851">
    <property type="component" value="Unassembled WGS sequence"/>
</dbReference>
<dbReference type="AlphaFoldDB" id="A0A818BMZ4"/>
<evidence type="ECO:0000313" key="6">
    <source>
        <dbReference type="EMBL" id="CAF4465936.1"/>
    </source>
</evidence>
<evidence type="ECO:0000313" key="8">
    <source>
        <dbReference type="Proteomes" id="UP000663825"/>
    </source>
</evidence>
<name>A0A818BMZ4_9BILA</name>
<dbReference type="Proteomes" id="UP000663825">
    <property type="component" value="Unassembled WGS sequence"/>
</dbReference>
<dbReference type="EMBL" id="CAJOBS010002687">
    <property type="protein sequence ID" value="CAF4829725.1"/>
    <property type="molecule type" value="Genomic_DNA"/>
</dbReference>
<dbReference type="Proteomes" id="UP000663833">
    <property type="component" value="Unassembled WGS sequence"/>
</dbReference>
<comment type="caution">
    <text evidence="2">The sequence shown here is derived from an EMBL/GenBank/DDBJ whole genome shotgun (WGS) entry which is preliminary data.</text>
</comment>
<feature type="transmembrane region" description="Helical" evidence="1">
    <location>
        <begin position="12"/>
        <end position="28"/>
    </location>
</feature>
<dbReference type="EMBL" id="CAJOBP010002445">
    <property type="protein sequence ID" value="CAF4355062.1"/>
    <property type="molecule type" value="Genomic_DNA"/>
</dbReference>
<evidence type="ECO:0000313" key="4">
    <source>
        <dbReference type="EMBL" id="CAF3673291.1"/>
    </source>
</evidence>
<proteinExistence type="predicted"/>
<keyword evidence="1" id="KW-1133">Transmembrane helix</keyword>
<gene>
    <name evidence="6" type="ORF">HFQ381_LOCUS25048</name>
    <name evidence="4" type="ORF">KIK155_LOCUS24823</name>
    <name evidence="3" type="ORF">LUA448_LOCUS21785</name>
    <name evidence="2" type="ORF">TIS948_LOCUS28787</name>
    <name evidence="7" type="ORF">TOA249_LOCUS25184</name>
    <name evidence="5" type="ORF">UJA718_LOCUS16056</name>
</gene>
<accession>A0A818BMZ4</accession>
<keyword evidence="1" id="KW-0472">Membrane</keyword>
<dbReference type="EMBL" id="CAJNXB010005195">
    <property type="protein sequence ID" value="CAF3413307.1"/>
    <property type="molecule type" value="Genomic_DNA"/>
</dbReference>
<keyword evidence="9" id="KW-1185">Reference proteome</keyword>